<keyword evidence="3" id="KW-1185">Reference proteome</keyword>
<organism evidence="2 3">
    <name type="scientific">Polyangium jinanense</name>
    <dbReference type="NCBI Taxonomy" id="2829994"/>
    <lineage>
        <taxon>Bacteria</taxon>
        <taxon>Pseudomonadati</taxon>
        <taxon>Myxococcota</taxon>
        <taxon>Polyangia</taxon>
        <taxon>Polyangiales</taxon>
        <taxon>Polyangiaceae</taxon>
        <taxon>Polyangium</taxon>
    </lineage>
</organism>
<name>A0A9X4APH6_9BACT</name>
<sequence>MSNAEHLSRQTLEETPARVLAFLRGVGTSAVIRTALAGRGYSSEEHAQGWELLHRVSGYRDPKAASTDDTDAQKAIVALDAWDEPNFRVSRAALERLHPAQAAFVFDGLEAQVGAGAVLSVRTFLDRLDALESAPERTATRNADHAALATLAKRGITKDERKRVRKLVEAAQAMGAPAEAEADSTADARRADLVALRAWFDDWSETARTVITRRDHLIRLGLAKRKKAAKQAEGGEEGKSGAEG</sequence>
<evidence type="ECO:0000313" key="2">
    <source>
        <dbReference type="EMBL" id="MDC3979311.1"/>
    </source>
</evidence>
<evidence type="ECO:0000256" key="1">
    <source>
        <dbReference type="SAM" id="MobiDB-lite"/>
    </source>
</evidence>
<accession>A0A9X4APH6</accession>
<dbReference type="AlphaFoldDB" id="A0A9X4APH6"/>
<comment type="caution">
    <text evidence="2">The sequence shown here is derived from an EMBL/GenBank/DDBJ whole genome shotgun (WGS) entry which is preliminary data.</text>
</comment>
<gene>
    <name evidence="2" type="ORF">KEG57_02290</name>
</gene>
<evidence type="ECO:0000313" key="3">
    <source>
        <dbReference type="Proteomes" id="UP001151081"/>
    </source>
</evidence>
<protein>
    <submittedName>
        <fullName evidence="2">Uncharacterized protein</fullName>
    </submittedName>
</protein>
<dbReference type="Proteomes" id="UP001151081">
    <property type="component" value="Unassembled WGS sequence"/>
</dbReference>
<feature type="region of interest" description="Disordered" evidence="1">
    <location>
        <begin position="224"/>
        <end position="244"/>
    </location>
</feature>
<dbReference type="RefSeq" id="WP_272418275.1">
    <property type="nucleotide sequence ID" value="NZ_JAGTJJ010000001.1"/>
</dbReference>
<proteinExistence type="predicted"/>
<reference evidence="2 3" key="1">
    <citation type="submission" date="2021-04" db="EMBL/GenBank/DDBJ databases">
        <title>Genome analysis of Polyangium sp.</title>
        <authorList>
            <person name="Li Y."/>
            <person name="Wang J."/>
        </authorList>
    </citation>
    <scope>NUCLEOTIDE SEQUENCE [LARGE SCALE GENOMIC DNA]</scope>
    <source>
        <strain evidence="2 3">SDU14</strain>
    </source>
</reference>
<dbReference type="EMBL" id="JAGTJJ010000001">
    <property type="protein sequence ID" value="MDC3979311.1"/>
    <property type="molecule type" value="Genomic_DNA"/>
</dbReference>